<dbReference type="Gene3D" id="3.30.450.150">
    <property type="entry name" value="Haem-degrading domain"/>
    <property type="match status" value="1"/>
</dbReference>
<reference evidence="2" key="1">
    <citation type="submission" date="2020-05" db="EMBL/GenBank/DDBJ databases">
        <authorList>
            <person name="Chiriac C."/>
            <person name="Salcher M."/>
            <person name="Ghai R."/>
            <person name="Kavagutti S V."/>
        </authorList>
    </citation>
    <scope>NUCLEOTIDE SEQUENCE</scope>
</reference>
<dbReference type="GO" id="GO:0004435">
    <property type="term" value="F:phosphatidylinositol-4,5-bisphosphate phospholipase C activity"/>
    <property type="evidence" value="ECO:0007669"/>
    <property type="project" value="InterPro"/>
</dbReference>
<dbReference type="PANTHER" id="PTHR28255">
    <property type="match status" value="1"/>
</dbReference>
<dbReference type="InterPro" id="IPR005624">
    <property type="entry name" value="PduO/GlcC-like"/>
</dbReference>
<evidence type="ECO:0000259" key="1">
    <source>
        <dbReference type="PROSITE" id="PS50008"/>
    </source>
</evidence>
<dbReference type="AlphaFoldDB" id="A0A6J6F365"/>
<proteinExistence type="inferred from homology"/>
<dbReference type="HAMAP" id="MF_00761">
    <property type="entry name" value="UPF0303"/>
    <property type="match status" value="1"/>
</dbReference>
<dbReference type="InterPro" id="IPR038084">
    <property type="entry name" value="PduO/GlcC-like_sf"/>
</dbReference>
<name>A0A6J6F365_9ZZZZ</name>
<organism evidence="2">
    <name type="scientific">freshwater metagenome</name>
    <dbReference type="NCBI Taxonomy" id="449393"/>
    <lineage>
        <taxon>unclassified sequences</taxon>
        <taxon>metagenomes</taxon>
        <taxon>ecological metagenomes</taxon>
    </lineage>
</organism>
<gene>
    <name evidence="2" type="ORF">UFOPK1493_02948</name>
</gene>
<dbReference type="Pfam" id="PF03928">
    <property type="entry name" value="HbpS-like"/>
    <property type="match status" value="1"/>
</dbReference>
<dbReference type="GO" id="GO:0035556">
    <property type="term" value="P:intracellular signal transduction"/>
    <property type="evidence" value="ECO:0007669"/>
    <property type="project" value="InterPro"/>
</dbReference>
<protein>
    <submittedName>
        <fullName evidence="2">Unannotated protein</fullName>
    </submittedName>
</protein>
<accession>A0A6J6F365</accession>
<dbReference type="EMBL" id="CAEZSR010000141">
    <property type="protein sequence ID" value="CAB4579298.1"/>
    <property type="molecule type" value="Genomic_DNA"/>
</dbReference>
<dbReference type="PROSITE" id="PS50008">
    <property type="entry name" value="PIPLC_Y_DOMAIN"/>
    <property type="match status" value="1"/>
</dbReference>
<dbReference type="PIRSF" id="PIRSF008757">
    <property type="entry name" value="UCP008757"/>
    <property type="match status" value="1"/>
</dbReference>
<dbReference type="InterPro" id="IPR001711">
    <property type="entry name" value="PLipase_C_Pinositol-sp_Y"/>
</dbReference>
<dbReference type="SUPFAM" id="SSF143744">
    <property type="entry name" value="GlcG-like"/>
    <property type="match status" value="1"/>
</dbReference>
<dbReference type="PANTHER" id="PTHR28255:SF1">
    <property type="entry name" value="UPF0303 PROTEIN YBR137W"/>
    <property type="match status" value="1"/>
</dbReference>
<dbReference type="InterPro" id="IPR010371">
    <property type="entry name" value="YBR137W-like"/>
</dbReference>
<evidence type="ECO:0000313" key="2">
    <source>
        <dbReference type="EMBL" id="CAB4579298.1"/>
    </source>
</evidence>
<feature type="domain" description="PI-PLC Y-box" evidence="1">
    <location>
        <begin position="9"/>
        <end position="38"/>
    </location>
</feature>
<dbReference type="GO" id="GO:0006629">
    <property type="term" value="P:lipid metabolic process"/>
    <property type="evidence" value="ECO:0007669"/>
    <property type="project" value="InterPro"/>
</dbReference>
<sequence length="167" mass="18354">MSEQHDIDRDLARIDEQLRRLRFDSFDEQAAWELGCDLRQRALDRHAAVTVEVRLNGATVFLHAMTGTSPANADWARRKRNVVELLHQPSYAVGLHAHRDGRSILDVMALPHRDHASHGGSFPIQVHGVGCVGAVTVSGLPQRVDHSLVVEALAARLGIPLGEVALD</sequence>
<dbReference type="NCBIfam" id="NF002696">
    <property type="entry name" value="PRK02487.1-5"/>
    <property type="match status" value="1"/>
</dbReference>